<sequence length="198" mass="22160">MSDLQDPHLVIKQQALVALMNYFEAKGTTKEQIRIVENIQELLGVDDEQFYEATSVVNPDSAKAALLAASNQGASQNPSVPSKKQKDQNPPLLLRKLKRLFEKVWYDAVVTDYSPASRLYEVTYNFGSEKDETNEWLNLETPSRDIEIQSDSASLAGKARCASVQRSSYLSRMVSNNSKSSGGNKSTMKRKVDDEDFD</sequence>
<feature type="compositionally biased region" description="Polar residues" evidence="1">
    <location>
        <begin position="69"/>
        <end position="82"/>
    </location>
</feature>
<proteinExistence type="predicted"/>
<feature type="compositionally biased region" description="Low complexity" evidence="1">
    <location>
        <begin position="175"/>
        <end position="186"/>
    </location>
</feature>
<dbReference type="AlphaFoldDB" id="A0A7S0YU44"/>
<accession>A0A7S0YU44</accession>
<protein>
    <recommendedName>
        <fullName evidence="3">ENT domain-containing protein</fullName>
    </recommendedName>
</protein>
<evidence type="ECO:0000313" key="2">
    <source>
        <dbReference type="EMBL" id="CAD8793223.1"/>
    </source>
</evidence>
<reference evidence="2" key="1">
    <citation type="submission" date="2021-01" db="EMBL/GenBank/DDBJ databases">
        <authorList>
            <person name="Corre E."/>
            <person name="Pelletier E."/>
            <person name="Niang G."/>
            <person name="Scheremetjew M."/>
            <person name="Finn R."/>
            <person name="Kale V."/>
            <person name="Holt S."/>
            <person name="Cochrane G."/>
            <person name="Meng A."/>
            <person name="Brown T."/>
            <person name="Cohen L."/>
        </authorList>
    </citation>
    <scope>NUCLEOTIDE SEQUENCE</scope>
    <source>
        <strain evidence="2">SAG 63-3</strain>
    </source>
</reference>
<name>A0A7S0YU44_9CHLO</name>
<gene>
    <name evidence="2" type="ORF">PPAR00522_LOCUS22259</name>
</gene>
<feature type="region of interest" description="Disordered" evidence="1">
    <location>
        <begin position="172"/>
        <end position="198"/>
    </location>
</feature>
<feature type="region of interest" description="Disordered" evidence="1">
    <location>
        <begin position="69"/>
        <end position="89"/>
    </location>
</feature>
<dbReference type="EMBL" id="HBFM01034173">
    <property type="protein sequence ID" value="CAD8793223.1"/>
    <property type="molecule type" value="Transcribed_RNA"/>
</dbReference>
<evidence type="ECO:0000256" key="1">
    <source>
        <dbReference type="SAM" id="MobiDB-lite"/>
    </source>
</evidence>
<evidence type="ECO:0008006" key="3">
    <source>
        <dbReference type="Google" id="ProtNLM"/>
    </source>
</evidence>
<organism evidence="2">
    <name type="scientific">Polytomella parva</name>
    <dbReference type="NCBI Taxonomy" id="51329"/>
    <lineage>
        <taxon>Eukaryota</taxon>
        <taxon>Viridiplantae</taxon>
        <taxon>Chlorophyta</taxon>
        <taxon>core chlorophytes</taxon>
        <taxon>Chlorophyceae</taxon>
        <taxon>CS clade</taxon>
        <taxon>Chlamydomonadales</taxon>
        <taxon>Chlamydomonadaceae</taxon>
        <taxon>Polytomella</taxon>
    </lineage>
</organism>